<evidence type="ECO:0000313" key="19">
    <source>
        <dbReference type="EMBL" id="KAL0476280.1"/>
    </source>
</evidence>
<dbReference type="EMBL" id="JAOPGA020000002">
    <property type="protein sequence ID" value="KAL0476280.1"/>
    <property type="molecule type" value="Genomic_DNA"/>
</dbReference>
<dbReference type="GO" id="GO:0061630">
    <property type="term" value="F:ubiquitin protein ligase activity"/>
    <property type="evidence" value="ECO:0007669"/>
    <property type="project" value="UniProtKB-EC"/>
</dbReference>
<evidence type="ECO:0000256" key="1">
    <source>
        <dbReference type="ARBA" id="ARBA00000900"/>
    </source>
</evidence>
<evidence type="ECO:0000256" key="16">
    <source>
        <dbReference type="ARBA" id="ARBA00082369"/>
    </source>
</evidence>
<evidence type="ECO:0000256" key="10">
    <source>
        <dbReference type="ARBA" id="ARBA00022786"/>
    </source>
</evidence>
<keyword evidence="13" id="KW-0234">DNA repair</keyword>
<evidence type="ECO:0000256" key="9">
    <source>
        <dbReference type="ARBA" id="ARBA00022771"/>
    </source>
</evidence>
<keyword evidence="14" id="KW-0539">Nucleus</keyword>
<keyword evidence="7" id="KW-0479">Metal-binding</keyword>
<comment type="catalytic activity">
    <reaction evidence="1">
        <text>S-ubiquitinyl-[E2 ubiquitin-conjugating enzyme]-L-cysteine + [acceptor protein]-L-lysine = [E2 ubiquitin-conjugating enzyme]-L-cysteine + N(6)-ubiquitinyl-[acceptor protein]-L-lysine.</text>
        <dbReference type="EC" id="2.3.2.27"/>
    </reaction>
</comment>
<evidence type="ECO:0000256" key="7">
    <source>
        <dbReference type="ARBA" id="ARBA00022723"/>
    </source>
</evidence>
<dbReference type="FunFam" id="3.30.40.10:FF:000172">
    <property type="entry name" value="E3 ubiquitin-protein ligase RAD18"/>
    <property type="match status" value="1"/>
</dbReference>
<dbReference type="InterPro" id="IPR017907">
    <property type="entry name" value="Znf_RING_CS"/>
</dbReference>
<evidence type="ECO:0000259" key="18">
    <source>
        <dbReference type="PROSITE" id="PS50089"/>
    </source>
</evidence>
<sequence length="286" mass="33127">MSGLSNGALFKTDIVQDDTEWWICPEIRSFEESMWCPICKDVIQIAVSLPCSHTFCSQCIRYALDTKCNCPVCKEVFTQNDLKKNSMVDHIVASFAKARPKFVDYVKKCDGIIIQKAPSERPPAKNNMLQESFPNPCISASKRIKNNLNYDIMSLKQIKDKMTEYNIPVIGKDKTALVRRLKNFIIEYNTCIDSGTLKSNEQIVDKILSRENRLKPKLSIFKKNTQSKEPNIHKLLIDEIRQREQVKQETLETLENDNIMCYSICEEDYPQEEEEAVEEVQYSQEF</sequence>
<dbReference type="GO" id="GO:0097505">
    <property type="term" value="C:Rad6-Rad18 complex"/>
    <property type="evidence" value="ECO:0007669"/>
    <property type="project" value="TreeGrafter"/>
</dbReference>
<keyword evidence="10" id="KW-0833">Ubl conjugation pathway</keyword>
<gene>
    <name evidence="19" type="ORF">AKO1_010883</name>
</gene>
<keyword evidence="8" id="KW-0227">DNA damage</keyword>
<dbReference type="PROSITE" id="PS00518">
    <property type="entry name" value="ZF_RING_1"/>
    <property type="match status" value="1"/>
</dbReference>
<evidence type="ECO:0000256" key="3">
    <source>
        <dbReference type="ARBA" id="ARBA00004906"/>
    </source>
</evidence>
<keyword evidence="6" id="KW-0808">Transferase</keyword>
<dbReference type="InterPro" id="IPR013083">
    <property type="entry name" value="Znf_RING/FYVE/PHD"/>
</dbReference>
<dbReference type="Gene3D" id="3.30.40.10">
    <property type="entry name" value="Zinc/RING finger domain, C3HC4 (zinc finger)"/>
    <property type="match status" value="1"/>
</dbReference>
<keyword evidence="9 17" id="KW-0863">Zinc-finger</keyword>
<accession>A0AAW2YHP9</accession>
<evidence type="ECO:0000256" key="2">
    <source>
        <dbReference type="ARBA" id="ARBA00004123"/>
    </source>
</evidence>
<dbReference type="GO" id="GO:0006513">
    <property type="term" value="P:protein monoubiquitination"/>
    <property type="evidence" value="ECO:0007669"/>
    <property type="project" value="InterPro"/>
</dbReference>
<evidence type="ECO:0000256" key="15">
    <source>
        <dbReference type="ARBA" id="ARBA00031783"/>
    </source>
</evidence>
<evidence type="ECO:0000256" key="11">
    <source>
        <dbReference type="ARBA" id="ARBA00022833"/>
    </source>
</evidence>
<dbReference type="GO" id="GO:0006301">
    <property type="term" value="P:DNA damage tolerance"/>
    <property type="evidence" value="ECO:0007669"/>
    <property type="project" value="InterPro"/>
</dbReference>
<dbReference type="SUPFAM" id="SSF57850">
    <property type="entry name" value="RING/U-box"/>
    <property type="match status" value="1"/>
</dbReference>
<evidence type="ECO:0000256" key="8">
    <source>
        <dbReference type="ARBA" id="ARBA00022763"/>
    </source>
</evidence>
<protein>
    <recommendedName>
        <fullName evidence="5">RING-type E3 ubiquitin transferase</fullName>
        <ecNumber evidence="5">2.3.2.27</ecNumber>
    </recommendedName>
    <alternativeName>
        <fullName evidence="15 16">RING-type E3 ubiquitin transferase RAD18</fullName>
    </alternativeName>
</protein>
<feature type="domain" description="RING-type" evidence="18">
    <location>
        <begin position="36"/>
        <end position="74"/>
    </location>
</feature>
<evidence type="ECO:0000256" key="5">
    <source>
        <dbReference type="ARBA" id="ARBA00012483"/>
    </source>
</evidence>
<dbReference type="InterPro" id="IPR039577">
    <property type="entry name" value="Rad18"/>
</dbReference>
<evidence type="ECO:0000256" key="17">
    <source>
        <dbReference type="PROSITE-ProRule" id="PRU00175"/>
    </source>
</evidence>
<dbReference type="PANTHER" id="PTHR14134">
    <property type="entry name" value="E3 UBIQUITIN-PROTEIN LIGASE RAD18"/>
    <property type="match status" value="1"/>
</dbReference>
<organism evidence="19 20">
    <name type="scientific">Acrasis kona</name>
    <dbReference type="NCBI Taxonomy" id="1008807"/>
    <lineage>
        <taxon>Eukaryota</taxon>
        <taxon>Discoba</taxon>
        <taxon>Heterolobosea</taxon>
        <taxon>Tetramitia</taxon>
        <taxon>Eutetramitia</taxon>
        <taxon>Acrasidae</taxon>
        <taxon>Acrasis</taxon>
    </lineage>
</organism>
<dbReference type="GO" id="GO:0008270">
    <property type="term" value="F:zinc ion binding"/>
    <property type="evidence" value="ECO:0007669"/>
    <property type="project" value="UniProtKB-KW"/>
</dbReference>
<dbReference type="GO" id="GO:0006281">
    <property type="term" value="P:DNA repair"/>
    <property type="evidence" value="ECO:0007669"/>
    <property type="project" value="UniProtKB-KW"/>
</dbReference>
<reference evidence="19 20" key="1">
    <citation type="submission" date="2024-03" db="EMBL/GenBank/DDBJ databases">
        <title>The Acrasis kona genome and developmental transcriptomes reveal deep origins of eukaryotic multicellular pathways.</title>
        <authorList>
            <person name="Sheikh S."/>
            <person name="Fu C.-J."/>
            <person name="Brown M.W."/>
            <person name="Baldauf S.L."/>
        </authorList>
    </citation>
    <scope>NUCLEOTIDE SEQUENCE [LARGE SCALE GENOMIC DNA]</scope>
    <source>
        <strain evidence="19 20">ATCC MYA-3509</strain>
    </source>
</reference>
<dbReference type="Pfam" id="PF13923">
    <property type="entry name" value="zf-C3HC4_2"/>
    <property type="match status" value="1"/>
</dbReference>
<dbReference type="EC" id="2.3.2.27" evidence="5"/>
<dbReference type="GO" id="GO:0005634">
    <property type="term" value="C:nucleus"/>
    <property type="evidence" value="ECO:0007669"/>
    <property type="project" value="UniProtKB-SubCell"/>
</dbReference>
<dbReference type="PROSITE" id="PS50089">
    <property type="entry name" value="ZF_RING_2"/>
    <property type="match status" value="1"/>
</dbReference>
<evidence type="ECO:0000256" key="6">
    <source>
        <dbReference type="ARBA" id="ARBA00022679"/>
    </source>
</evidence>
<name>A0AAW2YHP9_9EUKA</name>
<dbReference type="Proteomes" id="UP001431209">
    <property type="component" value="Unassembled WGS sequence"/>
</dbReference>
<dbReference type="AlphaFoldDB" id="A0AAW2YHP9"/>
<evidence type="ECO:0000256" key="12">
    <source>
        <dbReference type="ARBA" id="ARBA00023125"/>
    </source>
</evidence>
<dbReference type="PANTHER" id="PTHR14134:SF2">
    <property type="entry name" value="E3 UBIQUITIN-PROTEIN LIGASE RAD18"/>
    <property type="match status" value="1"/>
</dbReference>
<keyword evidence="20" id="KW-1185">Reference proteome</keyword>
<comment type="caution">
    <text evidence="19">The sequence shown here is derived from an EMBL/GenBank/DDBJ whole genome shotgun (WGS) entry which is preliminary data.</text>
</comment>
<keyword evidence="12" id="KW-0238">DNA-binding</keyword>
<comment type="similarity">
    <text evidence="4">Belongs to the RAD18 family.</text>
</comment>
<comment type="pathway">
    <text evidence="3">Protein modification; protein ubiquitination.</text>
</comment>
<evidence type="ECO:0000256" key="14">
    <source>
        <dbReference type="ARBA" id="ARBA00023242"/>
    </source>
</evidence>
<dbReference type="InterPro" id="IPR001841">
    <property type="entry name" value="Znf_RING"/>
</dbReference>
<evidence type="ECO:0000256" key="4">
    <source>
        <dbReference type="ARBA" id="ARBA00009506"/>
    </source>
</evidence>
<proteinExistence type="inferred from homology"/>
<dbReference type="GO" id="GO:0003697">
    <property type="term" value="F:single-stranded DNA binding"/>
    <property type="evidence" value="ECO:0007669"/>
    <property type="project" value="InterPro"/>
</dbReference>
<evidence type="ECO:0000256" key="13">
    <source>
        <dbReference type="ARBA" id="ARBA00023204"/>
    </source>
</evidence>
<evidence type="ECO:0000313" key="20">
    <source>
        <dbReference type="Proteomes" id="UP001431209"/>
    </source>
</evidence>
<comment type="subcellular location">
    <subcellularLocation>
        <location evidence="2">Nucleus</location>
    </subcellularLocation>
</comment>
<dbReference type="SMART" id="SM00184">
    <property type="entry name" value="RING"/>
    <property type="match status" value="1"/>
</dbReference>
<keyword evidence="11" id="KW-0862">Zinc</keyword>